<feature type="transmembrane region" description="Helical" evidence="4">
    <location>
        <begin position="169"/>
        <end position="199"/>
    </location>
</feature>
<evidence type="ECO:0000256" key="3">
    <source>
        <dbReference type="PROSITE-ProRule" id="PRU00339"/>
    </source>
</evidence>
<evidence type="ECO:0000256" key="4">
    <source>
        <dbReference type="SAM" id="Phobius"/>
    </source>
</evidence>
<feature type="repeat" description="TPR" evidence="3">
    <location>
        <begin position="598"/>
        <end position="631"/>
    </location>
</feature>
<reference evidence="5 6" key="1">
    <citation type="submission" date="2020-08" db="EMBL/GenBank/DDBJ databases">
        <title>Bridging the membrane lipid divide: bacteria of the FCB group superphylum have the potential to synthesize archaeal ether lipids.</title>
        <authorList>
            <person name="Villanueva L."/>
            <person name="Von Meijenfeldt F.A.B."/>
            <person name="Westbye A.B."/>
            <person name="Yadav S."/>
            <person name="Hopmans E.C."/>
            <person name="Dutilh B.E."/>
            <person name="Sinninghe Damste J.S."/>
        </authorList>
    </citation>
    <scope>NUCLEOTIDE SEQUENCE [LARGE SCALE GENOMIC DNA]</scope>
    <source>
        <strain evidence="5">NIOZ-UU17</strain>
    </source>
</reference>
<keyword evidence="4" id="KW-0812">Transmembrane</keyword>
<dbReference type="EMBL" id="JACNIG010000467">
    <property type="protein sequence ID" value="MBC8434607.1"/>
    <property type="molecule type" value="Genomic_DNA"/>
</dbReference>
<feature type="repeat" description="TPR" evidence="3">
    <location>
        <begin position="530"/>
        <end position="563"/>
    </location>
</feature>
<dbReference type="SMART" id="SM00028">
    <property type="entry name" value="TPR"/>
    <property type="match status" value="6"/>
</dbReference>
<dbReference type="GO" id="GO:0035269">
    <property type="term" value="P:protein O-linked glycosylation via mannose"/>
    <property type="evidence" value="ECO:0007669"/>
    <property type="project" value="TreeGrafter"/>
</dbReference>
<feature type="transmembrane region" description="Helical" evidence="4">
    <location>
        <begin position="326"/>
        <end position="347"/>
    </location>
</feature>
<evidence type="ECO:0000256" key="1">
    <source>
        <dbReference type="ARBA" id="ARBA00022737"/>
    </source>
</evidence>
<dbReference type="Pfam" id="PF13432">
    <property type="entry name" value="TPR_16"/>
    <property type="match status" value="1"/>
</dbReference>
<dbReference type="InterPro" id="IPR019734">
    <property type="entry name" value="TPR_rpt"/>
</dbReference>
<name>A0A8J6P8L0_9BACT</name>
<sequence length="647" mass="74135">MVYVKNRSRSNILLCLFLAVVIALVFGRVATHDFVNLDDGLYVYENHHLREGFSIENIKWAFSTFHAGNWHPLTWLSHIIDYEIYGLDPMGHHWTSVQLHIANTLLLFFTLQMLTGTFWRSAFVAALFALHPIHVESVAWVSSRKDVLSTFWGFLTIAVYYRYVRQPRLLSYLLVFLILSLGLLAKPMLVTFPFVLLLLDFWPLKRFHFTPKSLQSDTVSGLDRRRFFQLLLEKIPLFIPVVISSVLTFKAQQSVGALFSLEALPLHDRIGNALVSYVKYIFKAIWPHHLAAYYPYPDSLAAWKLFWAALLIALALFWAARVSKRFPYVIVGLLWYFGTLVPVIGLLQVGGQAMADRYTYIPLTGIFIIVAWGAFDLFEKWRYKKVLFAVSGSIALSFLTAYTYVQAGYWKDSLTLYQNAINVTNENYFAYNSLGAFLYKEGDFDAAIYHYKKALRIKPDYAAAHSNLGLALFEKGKIDQAVFEYKEALKIRPDNIAALYNLGNALAYVEKFDIAVSYYQEALKIRPGYTDALFNLANTLVHLGNYDKAAAYYVEVLRIEPGNVKAHHNYGNLLFEKKKYKEAVFHFAQAIKGNPDNFMAYNKIGVILLMQEKLKEAGTFLSKALQINPNYTQARKNLEILKQTAKQ</sequence>
<evidence type="ECO:0000313" key="6">
    <source>
        <dbReference type="Proteomes" id="UP000605201"/>
    </source>
</evidence>
<proteinExistence type="predicted"/>
<dbReference type="InterPro" id="IPR052346">
    <property type="entry name" value="O-mannosyl-transferase_TMTC"/>
</dbReference>
<dbReference type="InterPro" id="IPR011990">
    <property type="entry name" value="TPR-like_helical_dom_sf"/>
</dbReference>
<dbReference type="SUPFAM" id="SSF48452">
    <property type="entry name" value="TPR-like"/>
    <property type="match status" value="1"/>
</dbReference>
<dbReference type="AlphaFoldDB" id="A0A8J6P8L0"/>
<feature type="repeat" description="TPR" evidence="3">
    <location>
        <begin position="564"/>
        <end position="597"/>
    </location>
</feature>
<comment type="caution">
    <text evidence="5">The sequence shown here is derived from an EMBL/GenBank/DDBJ whole genome shotgun (WGS) entry which is preliminary data.</text>
</comment>
<feature type="repeat" description="TPR" evidence="3">
    <location>
        <begin position="428"/>
        <end position="461"/>
    </location>
</feature>
<feature type="repeat" description="TPR" evidence="3">
    <location>
        <begin position="496"/>
        <end position="529"/>
    </location>
</feature>
<feature type="transmembrane region" description="Helical" evidence="4">
    <location>
        <begin position="300"/>
        <end position="319"/>
    </location>
</feature>
<dbReference type="Proteomes" id="UP000605201">
    <property type="component" value="Unassembled WGS sequence"/>
</dbReference>
<feature type="transmembrane region" description="Helical" evidence="4">
    <location>
        <begin position="359"/>
        <end position="379"/>
    </location>
</feature>
<dbReference type="GO" id="GO:0030968">
    <property type="term" value="P:endoplasmic reticulum unfolded protein response"/>
    <property type="evidence" value="ECO:0007669"/>
    <property type="project" value="TreeGrafter"/>
</dbReference>
<keyword evidence="4" id="KW-0472">Membrane</keyword>
<accession>A0A8J6P8L0</accession>
<gene>
    <name evidence="5" type="ORF">H8D96_22085</name>
</gene>
<evidence type="ECO:0000256" key="2">
    <source>
        <dbReference type="ARBA" id="ARBA00022803"/>
    </source>
</evidence>
<protein>
    <submittedName>
        <fullName evidence="5">Tetratricopeptide repeat protein</fullName>
    </submittedName>
</protein>
<dbReference type="PROSITE" id="PS50293">
    <property type="entry name" value="TPR_REGION"/>
    <property type="match status" value="4"/>
</dbReference>
<dbReference type="Pfam" id="PF13414">
    <property type="entry name" value="TPR_11"/>
    <property type="match status" value="2"/>
</dbReference>
<dbReference type="PANTHER" id="PTHR44227">
    <property type="match status" value="1"/>
</dbReference>
<feature type="transmembrane region" description="Helical" evidence="4">
    <location>
        <begin position="386"/>
        <end position="405"/>
    </location>
</feature>
<keyword evidence="1" id="KW-0677">Repeat</keyword>
<keyword evidence="2 3" id="KW-0802">TPR repeat</keyword>
<dbReference type="PANTHER" id="PTHR44227:SF3">
    <property type="entry name" value="PROTEIN O-MANNOSYL-TRANSFERASE TMTC4"/>
    <property type="match status" value="1"/>
</dbReference>
<dbReference type="GO" id="GO:0000030">
    <property type="term" value="F:mannosyltransferase activity"/>
    <property type="evidence" value="ECO:0007669"/>
    <property type="project" value="TreeGrafter"/>
</dbReference>
<organism evidence="5 6">
    <name type="scientific">Candidatus Desulfatibia vada</name>
    <dbReference type="NCBI Taxonomy" id="2841696"/>
    <lineage>
        <taxon>Bacteria</taxon>
        <taxon>Pseudomonadati</taxon>
        <taxon>Thermodesulfobacteriota</taxon>
        <taxon>Desulfobacteria</taxon>
        <taxon>Desulfobacterales</taxon>
        <taxon>Desulfobacterales incertae sedis</taxon>
        <taxon>Candidatus Desulfatibia</taxon>
    </lineage>
</organism>
<evidence type="ECO:0000313" key="5">
    <source>
        <dbReference type="EMBL" id="MBC8434607.1"/>
    </source>
</evidence>
<dbReference type="Gene3D" id="1.25.40.10">
    <property type="entry name" value="Tetratricopeptide repeat domain"/>
    <property type="match status" value="3"/>
</dbReference>
<dbReference type="PROSITE" id="PS50005">
    <property type="entry name" value="TPR"/>
    <property type="match status" value="6"/>
</dbReference>
<keyword evidence="4" id="KW-1133">Transmembrane helix</keyword>
<feature type="repeat" description="TPR" evidence="3">
    <location>
        <begin position="462"/>
        <end position="495"/>
    </location>
</feature>